<gene>
    <name evidence="2" type="ORF">A2886_02355</name>
</gene>
<evidence type="ECO:0000313" key="2">
    <source>
        <dbReference type="EMBL" id="OGC47606.1"/>
    </source>
</evidence>
<dbReference type="EMBL" id="MEVA01000006">
    <property type="protein sequence ID" value="OGC47606.1"/>
    <property type="molecule type" value="Genomic_DNA"/>
</dbReference>
<organism evidence="2 3">
    <name type="scientific">candidate division WWE3 bacterium RIFCSPHIGHO2_01_FULL_42_13</name>
    <dbReference type="NCBI Taxonomy" id="1802617"/>
    <lineage>
        <taxon>Bacteria</taxon>
        <taxon>Katanobacteria</taxon>
    </lineage>
</organism>
<protein>
    <submittedName>
        <fullName evidence="2">Uncharacterized protein</fullName>
    </submittedName>
</protein>
<evidence type="ECO:0000313" key="3">
    <source>
        <dbReference type="Proteomes" id="UP000176608"/>
    </source>
</evidence>
<name>A0A1F4URR7_UNCKA</name>
<reference evidence="2 3" key="1">
    <citation type="journal article" date="2016" name="Nat. Commun.">
        <title>Thousands of microbial genomes shed light on interconnected biogeochemical processes in an aquifer system.</title>
        <authorList>
            <person name="Anantharaman K."/>
            <person name="Brown C.T."/>
            <person name="Hug L.A."/>
            <person name="Sharon I."/>
            <person name="Castelle C.J."/>
            <person name="Probst A.J."/>
            <person name="Thomas B.C."/>
            <person name="Singh A."/>
            <person name="Wilkins M.J."/>
            <person name="Karaoz U."/>
            <person name="Brodie E.L."/>
            <person name="Williams K.H."/>
            <person name="Hubbard S.S."/>
            <person name="Banfield J.F."/>
        </authorList>
    </citation>
    <scope>NUCLEOTIDE SEQUENCE [LARGE SCALE GENOMIC DNA]</scope>
</reference>
<accession>A0A1F4URR7</accession>
<dbReference type="Proteomes" id="UP000176608">
    <property type="component" value="Unassembled WGS sequence"/>
</dbReference>
<feature type="transmembrane region" description="Helical" evidence="1">
    <location>
        <begin position="12"/>
        <end position="27"/>
    </location>
</feature>
<keyword evidence="1" id="KW-1133">Transmembrane helix</keyword>
<comment type="caution">
    <text evidence="2">The sequence shown here is derived from an EMBL/GenBank/DDBJ whole genome shotgun (WGS) entry which is preliminary data.</text>
</comment>
<sequence>MGRTTICESRLLYASSIFIALCLQNLYDYCVSRLSLPKITPLILCLAFILIVGFGAFYFIPGFREKFMQSDNNGASPFGEDSLVDNVPYEPELNEAAKAFYNFLNVSKEPSYWENWDYKTSFFQGDVLSVDSEARTATINVDRPTGLGQLTNVPILCEIENTAIFYDVNMVFQDSNIDIFNELEIGEILYANCLDANCTSVGGYCTLVERDIYDDE</sequence>
<proteinExistence type="predicted"/>
<dbReference type="AlphaFoldDB" id="A0A1F4URR7"/>
<keyword evidence="1" id="KW-0472">Membrane</keyword>
<dbReference type="STRING" id="1802617.A2886_02355"/>
<evidence type="ECO:0000256" key="1">
    <source>
        <dbReference type="SAM" id="Phobius"/>
    </source>
</evidence>
<keyword evidence="1" id="KW-0812">Transmembrane</keyword>
<feature type="transmembrane region" description="Helical" evidence="1">
    <location>
        <begin position="39"/>
        <end position="60"/>
    </location>
</feature>